<evidence type="ECO:0000313" key="6">
    <source>
        <dbReference type="Proteomes" id="UP000460272"/>
    </source>
</evidence>
<accession>A0A6P2BRY7</accession>
<dbReference type="Proteomes" id="UP000460272">
    <property type="component" value="Unassembled WGS sequence"/>
</dbReference>
<dbReference type="SUPFAM" id="SSF55729">
    <property type="entry name" value="Acyl-CoA N-acyltransferases (Nat)"/>
    <property type="match status" value="1"/>
</dbReference>
<dbReference type="Gene3D" id="3.40.630.30">
    <property type="match status" value="1"/>
</dbReference>
<gene>
    <name evidence="5" type="ORF">EAS64_30040</name>
</gene>
<dbReference type="OrthoDB" id="5242221at2"/>
<sequence length="174" mass="19813">MNTPRTSIRLVEPDDAEALAAHLGRDAEAFARWDPERPPEFYTPAEQRSRIKSMITRHHNGEVWPGVVLADDVVIGQVTVQNILRSAWRKAELGYWIAYQYQGQGHATRAVSLAVEMMITELELHRAEAITQMDNLGSQHVLRNNGFLPCGVLRARIFTAGAWRDEILWERLLN</sequence>
<comment type="similarity">
    <text evidence="3">Belongs to the acetyltransferase family. RimJ subfamily.</text>
</comment>
<organism evidence="5 6">
    <name type="scientific">Trebonia kvetii</name>
    <dbReference type="NCBI Taxonomy" id="2480626"/>
    <lineage>
        <taxon>Bacteria</taxon>
        <taxon>Bacillati</taxon>
        <taxon>Actinomycetota</taxon>
        <taxon>Actinomycetes</taxon>
        <taxon>Streptosporangiales</taxon>
        <taxon>Treboniaceae</taxon>
        <taxon>Trebonia</taxon>
    </lineage>
</organism>
<dbReference type="InterPro" id="IPR051531">
    <property type="entry name" value="N-acetyltransferase"/>
</dbReference>
<keyword evidence="2" id="KW-0012">Acyltransferase</keyword>
<dbReference type="PROSITE" id="PS51186">
    <property type="entry name" value="GNAT"/>
    <property type="match status" value="1"/>
</dbReference>
<comment type="caution">
    <text evidence="5">The sequence shown here is derived from an EMBL/GenBank/DDBJ whole genome shotgun (WGS) entry which is preliminary data.</text>
</comment>
<dbReference type="EMBL" id="RPFW01000006">
    <property type="protein sequence ID" value="TVZ01710.1"/>
    <property type="molecule type" value="Genomic_DNA"/>
</dbReference>
<protein>
    <submittedName>
        <fullName evidence="5">N-acetyltransferase</fullName>
    </submittedName>
</protein>
<evidence type="ECO:0000256" key="1">
    <source>
        <dbReference type="ARBA" id="ARBA00022679"/>
    </source>
</evidence>
<dbReference type="GO" id="GO:0005737">
    <property type="term" value="C:cytoplasm"/>
    <property type="evidence" value="ECO:0007669"/>
    <property type="project" value="TreeGrafter"/>
</dbReference>
<dbReference type="RefSeq" id="WP_145858521.1">
    <property type="nucleotide sequence ID" value="NZ_RPFW01000006.1"/>
</dbReference>
<evidence type="ECO:0000259" key="4">
    <source>
        <dbReference type="PROSITE" id="PS51186"/>
    </source>
</evidence>
<evidence type="ECO:0000256" key="2">
    <source>
        <dbReference type="ARBA" id="ARBA00023315"/>
    </source>
</evidence>
<dbReference type="InterPro" id="IPR000182">
    <property type="entry name" value="GNAT_dom"/>
</dbReference>
<name>A0A6P2BRY7_9ACTN</name>
<proteinExistence type="inferred from homology"/>
<reference evidence="5 6" key="1">
    <citation type="submission" date="2018-11" db="EMBL/GenBank/DDBJ databases">
        <title>Trebonia kvetii gen.nov., sp.nov., a novel acidophilic actinobacterium, and proposal of the new actinobacterial family Treboniaceae fam. nov.</title>
        <authorList>
            <person name="Rapoport D."/>
            <person name="Sagova-Mareckova M."/>
            <person name="Sedlacek I."/>
            <person name="Provaznik J."/>
            <person name="Kralova S."/>
            <person name="Pavlinic D."/>
            <person name="Benes V."/>
            <person name="Kopecky J."/>
        </authorList>
    </citation>
    <scope>NUCLEOTIDE SEQUENCE [LARGE SCALE GENOMIC DNA]</scope>
    <source>
        <strain evidence="5 6">15Tr583</strain>
    </source>
</reference>
<dbReference type="GO" id="GO:0008999">
    <property type="term" value="F:protein-N-terminal-alanine acetyltransferase activity"/>
    <property type="evidence" value="ECO:0007669"/>
    <property type="project" value="TreeGrafter"/>
</dbReference>
<evidence type="ECO:0000256" key="3">
    <source>
        <dbReference type="ARBA" id="ARBA00038502"/>
    </source>
</evidence>
<keyword evidence="6" id="KW-1185">Reference proteome</keyword>
<evidence type="ECO:0000313" key="5">
    <source>
        <dbReference type="EMBL" id="TVZ01710.1"/>
    </source>
</evidence>
<dbReference type="PANTHER" id="PTHR43792">
    <property type="entry name" value="GNAT FAMILY, PUTATIVE (AFU_ORTHOLOGUE AFUA_3G00765)-RELATED-RELATED"/>
    <property type="match status" value="1"/>
</dbReference>
<dbReference type="InterPro" id="IPR016181">
    <property type="entry name" value="Acyl_CoA_acyltransferase"/>
</dbReference>
<dbReference type="PANTHER" id="PTHR43792:SF8">
    <property type="entry name" value="[RIBOSOMAL PROTEIN US5]-ALANINE N-ACETYLTRANSFERASE"/>
    <property type="match status" value="1"/>
</dbReference>
<dbReference type="AlphaFoldDB" id="A0A6P2BRY7"/>
<keyword evidence="1 5" id="KW-0808">Transferase</keyword>
<feature type="domain" description="N-acetyltransferase" evidence="4">
    <location>
        <begin position="6"/>
        <end position="170"/>
    </location>
</feature>
<dbReference type="Pfam" id="PF13302">
    <property type="entry name" value="Acetyltransf_3"/>
    <property type="match status" value="1"/>
</dbReference>